<feature type="compositionally biased region" description="Basic and acidic residues" evidence="4">
    <location>
        <begin position="386"/>
        <end position="425"/>
    </location>
</feature>
<feature type="compositionally biased region" description="Basic and acidic residues" evidence="4">
    <location>
        <begin position="516"/>
        <end position="547"/>
    </location>
</feature>
<protein>
    <submittedName>
        <fullName evidence="6">SAFB-like transcription modulator</fullName>
    </submittedName>
</protein>
<feature type="compositionally biased region" description="Acidic residues" evidence="4">
    <location>
        <begin position="81"/>
        <end position="100"/>
    </location>
</feature>
<feature type="compositionally biased region" description="Basic and acidic residues" evidence="4">
    <location>
        <begin position="561"/>
        <end position="588"/>
    </location>
</feature>
<keyword evidence="3" id="KW-0539">Nucleus</keyword>
<dbReference type="Pfam" id="PF02037">
    <property type="entry name" value="SAP"/>
    <property type="match status" value="1"/>
</dbReference>
<evidence type="ECO:0000259" key="5">
    <source>
        <dbReference type="PROSITE" id="PS50800"/>
    </source>
</evidence>
<comment type="subcellular location">
    <subcellularLocation>
        <location evidence="1">Nucleus</location>
    </subcellularLocation>
</comment>
<feature type="compositionally biased region" description="Basic and acidic residues" evidence="4">
    <location>
        <begin position="440"/>
        <end position="454"/>
    </location>
</feature>
<evidence type="ECO:0000256" key="1">
    <source>
        <dbReference type="ARBA" id="ARBA00004123"/>
    </source>
</evidence>
<feature type="compositionally biased region" description="Basic and acidic residues" evidence="4">
    <location>
        <begin position="912"/>
        <end position="930"/>
    </location>
</feature>
<dbReference type="InterPro" id="IPR051738">
    <property type="entry name" value="SAF_Modulators"/>
</dbReference>
<proteinExistence type="predicted"/>
<feature type="compositionally biased region" description="Low complexity" evidence="4">
    <location>
        <begin position="834"/>
        <end position="846"/>
    </location>
</feature>
<keyword evidence="7" id="KW-1185">Reference proteome</keyword>
<feature type="compositionally biased region" description="Polar residues" evidence="4">
    <location>
        <begin position="428"/>
        <end position="439"/>
    </location>
</feature>
<dbReference type="Proteomes" id="UP000830375">
    <property type="component" value="Unassembled WGS sequence"/>
</dbReference>
<accession>A0ABQ8MIF7</accession>
<dbReference type="EMBL" id="JACTAM010000007">
    <property type="protein sequence ID" value="KAI2662664.1"/>
    <property type="molecule type" value="Genomic_DNA"/>
</dbReference>
<evidence type="ECO:0000256" key="3">
    <source>
        <dbReference type="ARBA" id="ARBA00023242"/>
    </source>
</evidence>
<dbReference type="InterPro" id="IPR012677">
    <property type="entry name" value="Nucleotide-bd_a/b_plait_sf"/>
</dbReference>
<feature type="region of interest" description="Disordered" evidence="4">
    <location>
        <begin position="192"/>
        <end position="215"/>
    </location>
</feature>
<name>A0ABQ8MIF7_LABRO</name>
<evidence type="ECO:0000313" key="7">
    <source>
        <dbReference type="Proteomes" id="UP000830375"/>
    </source>
</evidence>
<feature type="compositionally biased region" description="Basic and acidic residues" evidence="4">
    <location>
        <begin position="972"/>
        <end position="986"/>
    </location>
</feature>
<dbReference type="PANTHER" id="PTHR15683">
    <property type="entry name" value="SCAFFOLD ATTACHMENT FACTOR B-RELATED"/>
    <property type="match status" value="1"/>
</dbReference>
<feature type="domain" description="SAP" evidence="5">
    <location>
        <begin position="13"/>
        <end position="47"/>
    </location>
</feature>
<dbReference type="SUPFAM" id="SSF54928">
    <property type="entry name" value="RNA-binding domain, RBD"/>
    <property type="match status" value="1"/>
</dbReference>
<feature type="compositionally biased region" description="Basic and acidic residues" evidence="4">
    <location>
        <begin position="679"/>
        <end position="693"/>
    </location>
</feature>
<dbReference type="Gene3D" id="1.10.720.30">
    <property type="entry name" value="SAP domain"/>
    <property type="match status" value="1"/>
</dbReference>
<keyword evidence="2" id="KW-0694">RNA-binding</keyword>
<feature type="region of interest" description="Disordered" evidence="4">
    <location>
        <begin position="227"/>
        <end position="326"/>
    </location>
</feature>
<feature type="compositionally biased region" description="Basic and acidic residues" evidence="4">
    <location>
        <begin position="865"/>
        <end position="905"/>
    </location>
</feature>
<gene>
    <name evidence="6" type="ORF">H4Q32_001579</name>
</gene>
<feature type="compositionally biased region" description="Polar residues" evidence="4">
    <location>
        <begin position="997"/>
        <end position="1008"/>
    </location>
</feature>
<feature type="compositionally biased region" description="Acidic residues" evidence="4">
    <location>
        <begin position="264"/>
        <end position="296"/>
    </location>
</feature>
<comment type="caution">
    <text evidence="6">The sequence shown here is derived from an EMBL/GenBank/DDBJ whole genome shotgun (WGS) entry which is preliminary data.</text>
</comment>
<feature type="region of interest" description="Disordered" evidence="4">
    <location>
        <begin position="726"/>
        <end position="763"/>
    </location>
</feature>
<feature type="compositionally biased region" description="Polar residues" evidence="4">
    <location>
        <begin position="854"/>
        <end position="864"/>
    </location>
</feature>
<feature type="region of interest" description="Disordered" evidence="4">
    <location>
        <begin position="505"/>
        <end position="693"/>
    </location>
</feature>
<feature type="compositionally biased region" description="Basic and acidic residues" evidence="4">
    <location>
        <begin position="1030"/>
        <end position="1045"/>
    </location>
</feature>
<dbReference type="InterPro" id="IPR003034">
    <property type="entry name" value="SAP_dom"/>
</dbReference>
<organism evidence="6 7">
    <name type="scientific">Labeo rohita</name>
    <name type="common">Indian major carp</name>
    <name type="synonym">Cyprinus rohita</name>
    <dbReference type="NCBI Taxonomy" id="84645"/>
    <lineage>
        <taxon>Eukaryota</taxon>
        <taxon>Metazoa</taxon>
        <taxon>Chordata</taxon>
        <taxon>Craniata</taxon>
        <taxon>Vertebrata</taxon>
        <taxon>Euteleostomi</taxon>
        <taxon>Actinopterygii</taxon>
        <taxon>Neopterygii</taxon>
        <taxon>Teleostei</taxon>
        <taxon>Ostariophysi</taxon>
        <taxon>Cypriniformes</taxon>
        <taxon>Cyprinidae</taxon>
        <taxon>Labeoninae</taxon>
        <taxon>Labeonini</taxon>
        <taxon>Labeo</taxon>
    </lineage>
</organism>
<evidence type="ECO:0000313" key="6">
    <source>
        <dbReference type="EMBL" id="KAI2662664.1"/>
    </source>
</evidence>
<dbReference type="SUPFAM" id="SSF68906">
    <property type="entry name" value="SAP domain"/>
    <property type="match status" value="1"/>
</dbReference>
<dbReference type="PROSITE" id="PS50800">
    <property type="entry name" value="SAP"/>
    <property type="match status" value="1"/>
</dbReference>
<feature type="region of interest" description="Disordered" evidence="4">
    <location>
        <begin position="51"/>
        <end position="105"/>
    </location>
</feature>
<feature type="compositionally biased region" description="Polar residues" evidence="4">
    <location>
        <begin position="200"/>
        <end position="213"/>
    </location>
</feature>
<feature type="compositionally biased region" description="Basic and acidic residues" evidence="4">
    <location>
        <begin position="352"/>
        <end position="367"/>
    </location>
</feature>
<dbReference type="PANTHER" id="PTHR15683:SF5">
    <property type="entry name" value="SAFB-LIKE TRANSCRIPTION MODULATOR"/>
    <property type="match status" value="1"/>
</dbReference>
<evidence type="ECO:0000256" key="2">
    <source>
        <dbReference type="ARBA" id="ARBA00022884"/>
    </source>
</evidence>
<sequence>MASGAISAETKKITDLRVVDLKSELKRRNLDVTGVKNTLIARLKQAIEDEGGDPDNIEITVSADTPTRKHSKSKGKKTDLDADTTMEEESFSKETEEEESEKGMSGHFLGWRGNTVGLLLLPFSFAVFQFRRSGQTRSKRVSQLFTDIKTPHPEHALHQRTDNTSPFVLTSVMLLISSSNSFKSTLPCHHISSARGDLSPTRSQRASSVQKATRASAGRLLLSVETGLPPEMETATGCMPLLTDVTDTDDATRDNSKTFSCEDGLAEPEAEAGVEPDLEAEAEAEPEAEPDPDAEIEAEREAETEVPAMEALESEAAPEPIKEVEDDNISVTIQAEDAITLDVDGDDLLETGKHVKLPDSEADKGCEEPEATAEMGQETDSLTEAIDGHKDGKRDDGLMSDAGKKDSREASKKGETGDKEKDSGKKGPSSTGATGQAKSSSKDRDGKTAKDDKGSGSSSTSSTRNLWVFSAKVVTNARSPGAKCYGLVTMSSSAEVARCISHLDRTELHGQQISVDRVKTDPFKKDFSKKEGEDKTSSSKISGEKRTPTGAKTSSKTPVSSKKEEKKSDKPSEKDNKDVKKQDSKTSKSDAPSSNSGADAAKKDDKKHGRKSPGNMMVIDQAKGEQNFNKSRPPFRRGGRFDKPCPPNMMNRRPRGFIPPEEMEKGRPMPNKGGNKDILPFEKMKEQRMRERMVRMERVRRAMELRRRREVAERERRERERIRIMREREERENLMRERQRLEVERQKLERERMERERLERERIRIEQERRKEAERLAREREELRRQQEQLRYEQEKRNNLKRGRDVDQRREDPYWNSGKKMQNEPEGRISQGGDYNNRQQNRFNDFNPRDRNRYQQTSAVQSNNFDRRNRFDGEPESKKNRPAPRREGSGFERYPKNFETVRRAEPPPPPRAELRDSDRREIRDRDERRQVSMPDRPAGGRAPPPAIPHSRTPRDGSHAGWKNDGGMNTKQGDVRAVRMRPERPGREGPGPAMRGVSTASRGRTSFNSRDGGRPVVMGDQQHFGSGRQVVVERHGRDQGPRKDWHGAGGSQSGGFTDNHRMGDSRPGMMAPHSRIVQITNVPMAGGSGGFKPFKGRF</sequence>
<reference evidence="6 7" key="1">
    <citation type="submission" date="2022-01" db="EMBL/GenBank/DDBJ databases">
        <title>A high-quality chromosome-level genome assembly of rohu carp, Labeo rohita.</title>
        <authorList>
            <person name="Arick M.A. II"/>
            <person name="Hsu C.-Y."/>
            <person name="Magbanua Z."/>
            <person name="Pechanova O."/>
            <person name="Grover C."/>
            <person name="Miller E."/>
            <person name="Thrash A."/>
            <person name="Ezzel L."/>
            <person name="Alam S."/>
            <person name="Benzie J."/>
            <person name="Hamilton M."/>
            <person name="Karsi A."/>
            <person name="Lawrence M.L."/>
            <person name="Peterson D.G."/>
        </authorList>
    </citation>
    <scope>NUCLEOTIDE SEQUENCE [LARGE SCALE GENOMIC DNA]</scope>
    <source>
        <strain evidence="7">BAU-BD-2019</strain>
        <tissue evidence="6">Blood</tissue>
    </source>
</reference>
<dbReference type="Gene3D" id="3.30.70.330">
    <property type="match status" value="1"/>
</dbReference>
<feature type="region of interest" description="Disordered" evidence="4">
    <location>
        <begin position="352"/>
        <end position="466"/>
    </location>
</feature>
<feature type="region of interest" description="Disordered" evidence="4">
    <location>
        <begin position="775"/>
        <end position="1069"/>
    </location>
</feature>
<feature type="compositionally biased region" description="Basic and acidic residues" evidence="4">
    <location>
        <begin position="775"/>
        <end position="813"/>
    </location>
</feature>
<dbReference type="SMART" id="SM00513">
    <property type="entry name" value="SAP"/>
    <property type="match status" value="1"/>
</dbReference>
<evidence type="ECO:0000256" key="4">
    <source>
        <dbReference type="SAM" id="MobiDB-lite"/>
    </source>
</evidence>
<dbReference type="InterPro" id="IPR035979">
    <property type="entry name" value="RBD_domain_sf"/>
</dbReference>
<dbReference type="InterPro" id="IPR036361">
    <property type="entry name" value="SAP_dom_sf"/>
</dbReference>